<reference evidence="1" key="1">
    <citation type="journal article" date="2021" name="Proc. Natl. Acad. Sci. U.S.A.">
        <title>A Catalog of Tens of Thousands of Viruses from Human Metagenomes Reveals Hidden Associations with Chronic Diseases.</title>
        <authorList>
            <person name="Tisza M.J."/>
            <person name="Buck C.B."/>
        </authorList>
    </citation>
    <scope>NUCLEOTIDE SEQUENCE</scope>
    <source>
        <strain evidence="1">Ct1ba2</strain>
    </source>
</reference>
<dbReference type="EMBL" id="BK032540">
    <property type="protein sequence ID" value="DAF46561.1"/>
    <property type="molecule type" value="Genomic_DNA"/>
</dbReference>
<evidence type="ECO:0000313" key="1">
    <source>
        <dbReference type="EMBL" id="DAF46561.1"/>
    </source>
</evidence>
<accession>A0A8S5S6J2</accession>
<protein>
    <submittedName>
        <fullName evidence="1">Uncharacterized protein</fullName>
    </submittedName>
</protein>
<organism evidence="1">
    <name type="scientific">Myoviridae sp. ct1ba2</name>
    <dbReference type="NCBI Taxonomy" id="2827654"/>
    <lineage>
        <taxon>Viruses</taxon>
        <taxon>Duplodnaviria</taxon>
        <taxon>Heunggongvirae</taxon>
        <taxon>Uroviricota</taxon>
        <taxon>Caudoviricetes</taxon>
    </lineage>
</organism>
<name>A0A8S5S6J2_9CAUD</name>
<sequence length="44" mass="5112">MSRKRPCSSSCSQISFFYQDCFHSISCLHVFVPHLFYSSKIIPP</sequence>
<proteinExistence type="predicted"/>